<evidence type="ECO:0000259" key="2">
    <source>
        <dbReference type="Pfam" id="PF00892"/>
    </source>
</evidence>
<feature type="transmembrane region" description="Helical" evidence="1">
    <location>
        <begin position="120"/>
        <end position="136"/>
    </location>
</feature>
<feature type="transmembrane region" description="Helical" evidence="1">
    <location>
        <begin position="276"/>
        <end position="296"/>
    </location>
</feature>
<dbReference type="Proteomes" id="UP000590740">
    <property type="component" value="Unassembled WGS sequence"/>
</dbReference>
<name>A0A7W7YE90_9BACT</name>
<feature type="transmembrane region" description="Helical" evidence="1">
    <location>
        <begin position="148"/>
        <end position="169"/>
    </location>
</feature>
<evidence type="ECO:0000256" key="1">
    <source>
        <dbReference type="SAM" id="Phobius"/>
    </source>
</evidence>
<gene>
    <name evidence="3" type="ORF">HNQ65_004134</name>
</gene>
<feature type="transmembrane region" description="Helical" evidence="1">
    <location>
        <begin position="212"/>
        <end position="236"/>
    </location>
</feature>
<dbReference type="Pfam" id="PF00892">
    <property type="entry name" value="EamA"/>
    <property type="match status" value="1"/>
</dbReference>
<organism evidence="3 4">
    <name type="scientific">Prosthecobacter vanneervenii</name>
    <dbReference type="NCBI Taxonomy" id="48466"/>
    <lineage>
        <taxon>Bacteria</taxon>
        <taxon>Pseudomonadati</taxon>
        <taxon>Verrucomicrobiota</taxon>
        <taxon>Verrucomicrobiia</taxon>
        <taxon>Verrucomicrobiales</taxon>
        <taxon>Verrucomicrobiaceae</taxon>
        <taxon>Prosthecobacter</taxon>
    </lineage>
</organism>
<dbReference type="InterPro" id="IPR037185">
    <property type="entry name" value="EmrE-like"/>
</dbReference>
<keyword evidence="1" id="KW-1133">Transmembrane helix</keyword>
<evidence type="ECO:0000313" key="3">
    <source>
        <dbReference type="EMBL" id="MBB5034529.1"/>
    </source>
</evidence>
<feature type="transmembrane region" description="Helical" evidence="1">
    <location>
        <begin position="93"/>
        <end position="114"/>
    </location>
</feature>
<feature type="domain" description="EamA" evidence="2">
    <location>
        <begin position="5"/>
        <end position="136"/>
    </location>
</feature>
<feature type="transmembrane region" description="Helical" evidence="1">
    <location>
        <begin position="66"/>
        <end position="86"/>
    </location>
</feature>
<comment type="caution">
    <text evidence="3">The sequence shown here is derived from an EMBL/GenBank/DDBJ whole genome shotgun (WGS) entry which is preliminary data.</text>
</comment>
<keyword evidence="1" id="KW-0472">Membrane</keyword>
<protein>
    <submittedName>
        <fullName evidence="3">Drug/metabolite transporter (DMT)-like permease</fullName>
    </submittedName>
</protein>
<keyword evidence="1" id="KW-0812">Transmembrane</keyword>
<dbReference type="InterPro" id="IPR000620">
    <property type="entry name" value="EamA_dom"/>
</dbReference>
<accession>A0A7W7YE90</accession>
<feature type="transmembrane region" description="Helical" evidence="1">
    <location>
        <begin position="181"/>
        <end position="200"/>
    </location>
</feature>
<evidence type="ECO:0000313" key="4">
    <source>
        <dbReference type="Proteomes" id="UP000590740"/>
    </source>
</evidence>
<dbReference type="SUPFAM" id="SSF103481">
    <property type="entry name" value="Multidrug resistance efflux transporter EmrE"/>
    <property type="match status" value="1"/>
</dbReference>
<feature type="transmembrane region" description="Helical" evidence="1">
    <location>
        <begin position="6"/>
        <end position="24"/>
    </location>
</feature>
<sequence length="300" mass="32181">MTLPWYLLFPLVAAIGYAIASLLLKKALVEGAHPMACFHINNWTSTLAFCPLVFLETQPVTWNLWYVPVVLGALFFIGGWFTFIAMQRGDVSLVTPVLGSKVVFVALGASLFIAGSMKPLMWVAAIITTGGIFLMSATDFKTPKGARLAGPVVMALISAALFAFADVFLQKWAPAFGPKTFLAILSATTGVLSLLSMTLLPKRPPIPWNRATQWSLGGSTLIAAQSMTLGLSLAYFNDAVGVNVVYATRGMWSLAVVAVLGPLLGNRERHESGKAYGIRVVAALLMMTGVICAVISRMHK</sequence>
<feature type="transmembrane region" description="Helical" evidence="1">
    <location>
        <begin position="242"/>
        <end position="264"/>
    </location>
</feature>
<reference evidence="3 4" key="1">
    <citation type="submission" date="2020-08" db="EMBL/GenBank/DDBJ databases">
        <title>Genomic Encyclopedia of Type Strains, Phase IV (KMG-IV): sequencing the most valuable type-strain genomes for metagenomic binning, comparative biology and taxonomic classification.</title>
        <authorList>
            <person name="Goeker M."/>
        </authorList>
    </citation>
    <scope>NUCLEOTIDE SEQUENCE [LARGE SCALE GENOMIC DNA]</scope>
    <source>
        <strain evidence="3 4">DSM 12252</strain>
    </source>
</reference>
<dbReference type="EMBL" id="JACHIG010000010">
    <property type="protein sequence ID" value="MBB5034529.1"/>
    <property type="molecule type" value="Genomic_DNA"/>
</dbReference>
<proteinExistence type="predicted"/>
<dbReference type="AlphaFoldDB" id="A0A7W7YE90"/>
<dbReference type="RefSeq" id="WP_184342427.1">
    <property type="nucleotide sequence ID" value="NZ_JACHIG010000010.1"/>
</dbReference>
<dbReference type="GO" id="GO:0016020">
    <property type="term" value="C:membrane"/>
    <property type="evidence" value="ECO:0007669"/>
    <property type="project" value="InterPro"/>
</dbReference>
<keyword evidence="4" id="KW-1185">Reference proteome</keyword>